<dbReference type="PANTHER" id="PTHR48108">
    <property type="entry name" value="CBS DOMAIN-CONTAINING PROTEIN CBSX2, CHLOROPLASTIC"/>
    <property type="match status" value="1"/>
</dbReference>
<dbReference type="Proteomes" id="UP001194469">
    <property type="component" value="Unassembled WGS sequence"/>
</dbReference>
<dbReference type="RefSeq" id="WP_196609716.1">
    <property type="nucleotide sequence ID" value="NZ_VRYY01000332.1"/>
</dbReference>
<feature type="domain" description="CBS" evidence="3">
    <location>
        <begin position="81"/>
        <end position="140"/>
    </location>
</feature>
<proteinExistence type="predicted"/>
<accession>A0ABS0J5G9</accession>
<dbReference type="SMART" id="SM00116">
    <property type="entry name" value="CBS"/>
    <property type="match status" value="2"/>
</dbReference>
<name>A0ABS0J5G9_9BACT</name>
<keyword evidence="5" id="KW-1185">Reference proteome</keyword>
<gene>
    <name evidence="4" type="ORF">FVW20_11485</name>
</gene>
<dbReference type="PANTHER" id="PTHR48108:SF34">
    <property type="entry name" value="CBS DOMAIN-CONTAINING PROTEIN YHCV"/>
    <property type="match status" value="1"/>
</dbReference>
<sequence length="217" mass="23973">MLVKDWMTTHVYTVTPDDSISYAAGMMRERNVKHLPVVENDLLVGMLSDRDIKAYLPSKGTSLDIYEINYLLAKTKVSQAMTRPVVSIPAETPIEDAAMIMHDRDFGCLPVTKAVPGGQRLTGIISDNDLFRVMVDITGVRGGGHRLALVLPDRPGSIKEAGDLVRARGFRLQSIMSTNEKAAPGTRYVVLRTRGEGDWLGLLEDMEKSPFHLVHAL</sequence>
<dbReference type="Gene3D" id="3.10.580.10">
    <property type="entry name" value="CBS-domain"/>
    <property type="match status" value="1"/>
</dbReference>
<organism evidence="4 5">
    <name type="scientific">Nitratidesulfovibrio oxamicus</name>
    <dbReference type="NCBI Taxonomy" id="32016"/>
    <lineage>
        <taxon>Bacteria</taxon>
        <taxon>Pseudomonadati</taxon>
        <taxon>Thermodesulfobacteriota</taxon>
        <taxon>Desulfovibrionia</taxon>
        <taxon>Desulfovibrionales</taxon>
        <taxon>Desulfovibrionaceae</taxon>
        <taxon>Nitratidesulfovibrio</taxon>
    </lineage>
</organism>
<feature type="domain" description="CBS" evidence="3">
    <location>
        <begin position="7"/>
        <end position="63"/>
    </location>
</feature>
<dbReference type="PROSITE" id="PS51371">
    <property type="entry name" value="CBS"/>
    <property type="match status" value="2"/>
</dbReference>
<reference evidence="4 5" key="1">
    <citation type="submission" date="2019-08" db="EMBL/GenBank/DDBJ databases">
        <authorList>
            <person name="Luo N."/>
        </authorList>
    </citation>
    <scope>NUCLEOTIDE SEQUENCE [LARGE SCALE GENOMIC DNA]</scope>
    <source>
        <strain evidence="4 5">NCIMB 9442</strain>
    </source>
</reference>
<keyword evidence="2" id="KW-0129">CBS domain</keyword>
<evidence type="ECO:0000313" key="4">
    <source>
        <dbReference type="EMBL" id="MBG3877619.1"/>
    </source>
</evidence>
<dbReference type="InterPro" id="IPR051462">
    <property type="entry name" value="CBS_domain-containing"/>
</dbReference>
<dbReference type="InterPro" id="IPR000644">
    <property type="entry name" value="CBS_dom"/>
</dbReference>
<comment type="caution">
    <text evidence="4">The sequence shown here is derived from an EMBL/GenBank/DDBJ whole genome shotgun (WGS) entry which is preliminary data.</text>
</comment>
<dbReference type="EMBL" id="VRYY01000332">
    <property type="protein sequence ID" value="MBG3877619.1"/>
    <property type="molecule type" value="Genomic_DNA"/>
</dbReference>
<dbReference type="SUPFAM" id="SSF54631">
    <property type="entry name" value="CBS-domain pair"/>
    <property type="match status" value="1"/>
</dbReference>
<evidence type="ECO:0000313" key="5">
    <source>
        <dbReference type="Proteomes" id="UP001194469"/>
    </source>
</evidence>
<dbReference type="Pfam" id="PF00571">
    <property type="entry name" value="CBS"/>
    <property type="match status" value="2"/>
</dbReference>
<evidence type="ECO:0000256" key="1">
    <source>
        <dbReference type="ARBA" id="ARBA00022737"/>
    </source>
</evidence>
<dbReference type="InterPro" id="IPR046342">
    <property type="entry name" value="CBS_dom_sf"/>
</dbReference>
<evidence type="ECO:0000259" key="3">
    <source>
        <dbReference type="PROSITE" id="PS51371"/>
    </source>
</evidence>
<protein>
    <submittedName>
        <fullName evidence="4">CBS domain-containing protein</fullName>
    </submittedName>
</protein>
<evidence type="ECO:0000256" key="2">
    <source>
        <dbReference type="PROSITE-ProRule" id="PRU00703"/>
    </source>
</evidence>
<keyword evidence="1" id="KW-0677">Repeat</keyword>
<dbReference type="CDD" id="cd04584">
    <property type="entry name" value="CBS_pair_AcuB_like"/>
    <property type="match status" value="1"/>
</dbReference>